<evidence type="ECO:0000313" key="1">
    <source>
        <dbReference type="EMBL" id="KAH3709444.1"/>
    </source>
</evidence>
<dbReference type="EMBL" id="JAIWYP010000014">
    <property type="protein sequence ID" value="KAH3709444.1"/>
    <property type="molecule type" value="Genomic_DNA"/>
</dbReference>
<reference evidence="1" key="1">
    <citation type="journal article" date="2019" name="bioRxiv">
        <title>The Genome of the Zebra Mussel, Dreissena polymorpha: A Resource for Invasive Species Research.</title>
        <authorList>
            <person name="McCartney M.A."/>
            <person name="Auch B."/>
            <person name="Kono T."/>
            <person name="Mallez S."/>
            <person name="Zhang Y."/>
            <person name="Obille A."/>
            <person name="Becker A."/>
            <person name="Abrahante J.E."/>
            <person name="Garbe J."/>
            <person name="Badalamenti J.P."/>
            <person name="Herman A."/>
            <person name="Mangelson H."/>
            <person name="Liachko I."/>
            <person name="Sullivan S."/>
            <person name="Sone E.D."/>
            <person name="Koren S."/>
            <person name="Silverstein K.A.T."/>
            <person name="Beckman K.B."/>
            <person name="Gohl D.M."/>
        </authorList>
    </citation>
    <scope>NUCLEOTIDE SEQUENCE</scope>
    <source>
        <strain evidence="1">Duluth1</strain>
        <tissue evidence="1">Whole animal</tissue>
    </source>
</reference>
<gene>
    <name evidence="1" type="ORF">DPMN_068907</name>
</gene>
<dbReference type="Proteomes" id="UP000828390">
    <property type="component" value="Unassembled WGS sequence"/>
</dbReference>
<reference evidence="1" key="2">
    <citation type="submission" date="2020-11" db="EMBL/GenBank/DDBJ databases">
        <authorList>
            <person name="McCartney M.A."/>
            <person name="Auch B."/>
            <person name="Kono T."/>
            <person name="Mallez S."/>
            <person name="Becker A."/>
            <person name="Gohl D.M."/>
            <person name="Silverstein K.A.T."/>
            <person name="Koren S."/>
            <person name="Bechman K.B."/>
            <person name="Herman A."/>
            <person name="Abrahante J.E."/>
            <person name="Garbe J."/>
        </authorList>
    </citation>
    <scope>NUCLEOTIDE SEQUENCE</scope>
    <source>
        <strain evidence="1">Duluth1</strain>
        <tissue evidence="1">Whole animal</tissue>
    </source>
</reference>
<comment type="caution">
    <text evidence="1">The sequence shown here is derived from an EMBL/GenBank/DDBJ whole genome shotgun (WGS) entry which is preliminary data.</text>
</comment>
<organism evidence="1 2">
    <name type="scientific">Dreissena polymorpha</name>
    <name type="common">Zebra mussel</name>
    <name type="synonym">Mytilus polymorpha</name>
    <dbReference type="NCBI Taxonomy" id="45954"/>
    <lineage>
        <taxon>Eukaryota</taxon>
        <taxon>Metazoa</taxon>
        <taxon>Spiralia</taxon>
        <taxon>Lophotrochozoa</taxon>
        <taxon>Mollusca</taxon>
        <taxon>Bivalvia</taxon>
        <taxon>Autobranchia</taxon>
        <taxon>Heteroconchia</taxon>
        <taxon>Euheterodonta</taxon>
        <taxon>Imparidentia</taxon>
        <taxon>Neoheterodontei</taxon>
        <taxon>Myida</taxon>
        <taxon>Dreissenoidea</taxon>
        <taxon>Dreissenidae</taxon>
        <taxon>Dreissena</taxon>
    </lineage>
</organism>
<name>A0A9D4BUJ1_DREPO</name>
<proteinExistence type="predicted"/>
<keyword evidence="2" id="KW-1185">Reference proteome</keyword>
<evidence type="ECO:0000313" key="2">
    <source>
        <dbReference type="Proteomes" id="UP000828390"/>
    </source>
</evidence>
<sequence>MLDSTPCLHREVLVGGGRGLREGSTGFFWSLTSTAMSRGDCTAGGGFGFLAHTGAGFFSAFAGNNQCPCLNVCNKKYMRKI</sequence>
<protein>
    <submittedName>
        <fullName evidence="1">Uncharacterized protein</fullName>
    </submittedName>
</protein>
<dbReference type="AlphaFoldDB" id="A0A9D4BUJ1"/>
<accession>A0A9D4BUJ1</accession>